<dbReference type="InParanoid" id="A0A1X7TVE2"/>
<sequence length="115" mass="13367">MSSKLEVVPSGVLLKNEKKHDKVVDIMAHLQQHVSTHFIESLIIDPETNEEVAVTMDNFHFILFRVNRFKVERARVTKKQNNDSRGKNRLVRLVSVIEDWHAKVCFLKVKISMLS</sequence>
<reference evidence="1" key="1">
    <citation type="submission" date="2017-05" db="UniProtKB">
        <authorList>
            <consortium name="EnsemblMetazoa"/>
        </authorList>
    </citation>
    <scope>IDENTIFICATION</scope>
</reference>
<dbReference type="AlphaFoldDB" id="A0A1X7TVE2"/>
<proteinExistence type="predicted"/>
<dbReference type="EnsemblMetazoa" id="Aqu2.1.19060_001">
    <property type="protein sequence ID" value="Aqu2.1.19060_001"/>
    <property type="gene ID" value="Aqu2.1.19060"/>
</dbReference>
<evidence type="ECO:0000313" key="1">
    <source>
        <dbReference type="EnsemblMetazoa" id="Aqu2.1.19060_001"/>
    </source>
</evidence>
<protein>
    <submittedName>
        <fullName evidence="1">Uncharacterized protein</fullName>
    </submittedName>
</protein>
<organism evidence="1">
    <name type="scientific">Amphimedon queenslandica</name>
    <name type="common">Sponge</name>
    <dbReference type="NCBI Taxonomy" id="400682"/>
    <lineage>
        <taxon>Eukaryota</taxon>
        <taxon>Metazoa</taxon>
        <taxon>Porifera</taxon>
        <taxon>Demospongiae</taxon>
        <taxon>Heteroscleromorpha</taxon>
        <taxon>Haplosclerida</taxon>
        <taxon>Niphatidae</taxon>
        <taxon>Amphimedon</taxon>
    </lineage>
</organism>
<name>A0A1X7TVE2_AMPQE</name>
<accession>A0A1X7TVE2</accession>